<reference evidence="3 4" key="1">
    <citation type="submission" date="2016-10" db="EMBL/GenBank/DDBJ databases">
        <authorList>
            <person name="de Groot N.N."/>
        </authorList>
    </citation>
    <scope>NUCLEOTIDE SEQUENCE [LARGE SCALE GENOMIC DNA]</scope>
    <source>
        <strain evidence="3 4">MON 2.2</strain>
    </source>
</reference>
<proteinExistence type="predicted"/>
<evidence type="ECO:0000259" key="2">
    <source>
        <dbReference type="Pfam" id="PF04447"/>
    </source>
</evidence>
<dbReference type="RefSeq" id="WP_090591059.1">
    <property type="nucleotide sequence ID" value="NZ_LT629688.1"/>
</dbReference>
<dbReference type="AlphaFoldDB" id="A0A1G6UL80"/>
<dbReference type="STRING" id="675864.SAMN04489747_0912"/>
<sequence>MTTTTPQTHETEDDFLDAAHDDHLLVRAGGELWLGWETEDGDWYFCRPASEDDPLGPEGDRWRPVGPTPLSSLPFPVVVVHANEALEVGTDSIDETHLSRQRAWSETTFGPGARTRGVVDHIRKELREIEAAPDDLGEWVDVVILALDGAWRSGASPKQIIAAIRAKQARNESRTWPDWRTMSPDQAIEHVRTAEPGRG</sequence>
<keyword evidence="4" id="KW-1185">Reference proteome</keyword>
<dbReference type="OrthoDB" id="8449869at2"/>
<evidence type="ECO:0000256" key="1">
    <source>
        <dbReference type="SAM" id="MobiDB-lite"/>
    </source>
</evidence>
<accession>A0A1G6UL80</accession>
<dbReference type="Pfam" id="PF04447">
    <property type="entry name" value="dATP-dGTP_PPHyd"/>
    <property type="match status" value="1"/>
</dbReference>
<feature type="domain" description="dATP/dGTP diphosphohydrolase MazZ" evidence="2">
    <location>
        <begin position="102"/>
        <end position="190"/>
    </location>
</feature>
<feature type="region of interest" description="Disordered" evidence="1">
    <location>
        <begin position="171"/>
        <end position="199"/>
    </location>
</feature>
<evidence type="ECO:0000313" key="4">
    <source>
        <dbReference type="Proteomes" id="UP000198546"/>
    </source>
</evidence>
<feature type="compositionally biased region" description="Basic and acidic residues" evidence="1">
    <location>
        <begin position="187"/>
        <end position="199"/>
    </location>
</feature>
<evidence type="ECO:0000313" key="3">
    <source>
        <dbReference type="EMBL" id="SDD42063.1"/>
    </source>
</evidence>
<dbReference type="Proteomes" id="UP000198546">
    <property type="component" value="Chromosome i"/>
</dbReference>
<name>A0A1G6UL80_9ACTN</name>
<protein>
    <recommendedName>
        <fullName evidence="2">dATP/dGTP diphosphohydrolase MazZ domain-containing protein</fullName>
    </recommendedName>
</protein>
<gene>
    <name evidence="3" type="ORF">SAMN04489747_0912</name>
</gene>
<dbReference type="EMBL" id="LT629688">
    <property type="protein sequence ID" value="SDD42063.1"/>
    <property type="molecule type" value="Genomic_DNA"/>
</dbReference>
<organism evidence="3 4">
    <name type="scientific">Auraticoccus monumenti</name>
    <dbReference type="NCBI Taxonomy" id="675864"/>
    <lineage>
        <taxon>Bacteria</taxon>
        <taxon>Bacillati</taxon>
        <taxon>Actinomycetota</taxon>
        <taxon>Actinomycetes</taxon>
        <taxon>Propionibacteriales</taxon>
        <taxon>Propionibacteriaceae</taxon>
        <taxon>Auraticoccus</taxon>
    </lineage>
</organism>
<dbReference type="InterPro" id="IPR007538">
    <property type="entry name" value="dATP/dGTP_dipphydrolase_MazZ"/>
</dbReference>